<name>A0A084JCT5_9FIRM</name>
<dbReference type="AlphaFoldDB" id="A0A084JCT5"/>
<comment type="caution">
    <text evidence="2">The sequence shown here is derived from an EMBL/GenBank/DDBJ whole genome shotgun (WGS) entry which is preliminary data.</text>
</comment>
<feature type="transmembrane region" description="Helical" evidence="1">
    <location>
        <begin position="9"/>
        <end position="28"/>
    </location>
</feature>
<dbReference type="Pfam" id="PF12822">
    <property type="entry name" value="ECF_trnsprt"/>
    <property type="match status" value="1"/>
</dbReference>
<accession>A0A084JCT5</accession>
<reference evidence="2 3" key="1">
    <citation type="submission" date="2014-07" db="EMBL/GenBank/DDBJ databases">
        <title>Draft genome of Clostridium celerecrescens 152B isolated from sediments associated with methane hydrate from Krishna Godavari basin.</title>
        <authorList>
            <person name="Honkalas V.S."/>
            <person name="Dabir A.P."/>
            <person name="Arora P."/>
            <person name="Dhakephalkar P.K."/>
        </authorList>
    </citation>
    <scope>NUCLEOTIDE SEQUENCE [LARGE SCALE GENOMIC DNA]</scope>
    <source>
        <strain evidence="2 3">152B</strain>
    </source>
</reference>
<keyword evidence="3" id="KW-1185">Reference proteome</keyword>
<evidence type="ECO:0000313" key="2">
    <source>
        <dbReference type="EMBL" id="KEZ86769.1"/>
    </source>
</evidence>
<dbReference type="Gene3D" id="1.10.1760.20">
    <property type="match status" value="1"/>
</dbReference>
<dbReference type="STRING" id="29354.IO98_22150"/>
<dbReference type="InterPro" id="IPR024529">
    <property type="entry name" value="ECF_trnsprt_substrate-spec"/>
</dbReference>
<sequence length="209" mass="22185">MNIENKTRSLVLAAVFVAIIIIMAFTPFGYIPLGFMNATIIHVPVIIGAIILGPKYGGGLGMVFGLTSLWKNTYMPNATSFVFSPFIKIGEYGGNIGSLIICMVPRILVGIVAYYVFRAVLKVLGEKSGKRTIALAVAGVAGSLTNTILVMNLIYLFFGKEYGQAAKGLTEGIYSVIIGIICINGIPEAIVAGILTVAVTQALFKVMKG</sequence>
<feature type="transmembrane region" description="Helical" evidence="1">
    <location>
        <begin position="173"/>
        <end position="204"/>
    </location>
</feature>
<dbReference type="EMBL" id="JPME01000040">
    <property type="protein sequence ID" value="KEZ86769.1"/>
    <property type="molecule type" value="Genomic_DNA"/>
</dbReference>
<feature type="transmembrane region" description="Helical" evidence="1">
    <location>
        <begin position="96"/>
        <end position="121"/>
    </location>
</feature>
<keyword evidence="1" id="KW-0472">Membrane</keyword>
<proteinExistence type="predicted"/>
<keyword evidence="1" id="KW-1133">Transmembrane helix</keyword>
<feature type="transmembrane region" description="Helical" evidence="1">
    <location>
        <begin position="133"/>
        <end position="158"/>
    </location>
</feature>
<protein>
    <submittedName>
        <fullName evidence="2">Membrane protein</fullName>
    </submittedName>
</protein>
<dbReference type="OrthoDB" id="9813540at2"/>
<keyword evidence="1" id="KW-0812">Transmembrane</keyword>
<dbReference type="RefSeq" id="WP_038284569.1">
    <property type="nucleotide sequence ID" value="NZ_JPME01000040.1"/>
</dbReference>
<dbReference type="GO" id="GO:0022857">
    <property type="term" value="F:transmembrane transporter activity"/>
    <property type="evidence" value="ECO:0007669"/>
    <property type="project" value="InterPro"/>
</dbReference>
<evidence type="ECO:0000256" key="1">
    <source>
        <dbReference type="SAM" id="Phobius"/>
    </source>
</evidence>
<dbReference type="Proteomes" id="UP000028525">
    <property type="component" value="Unassembled WGS sequence"/>
</dbReference>
<gene>
    <name evidence="2" type="ORF">IO98_22150</name>
</gene>
<organism evidence="2 3">
    <name type="scientific">Lacrimispora celerecrescens</name>
    <dbReference type="NCBI Taxonomy" id="29354"/>
    <lineage>
        <taxon>Bacteria</taxon>
        <taxon>Bacillati</taxon>
        <taxon>Bacillota</taxon>
        <taxon>Clostridia</taxon>
        <taxon>Lachnospirales</taxon>
        <taxon>Lachnospiraceae</taxon>
        <taxon>Lacrimispora</taxon>
    </lineage>
</organism>
<evidence type="ECO:0000313" key="3">
    <source>
        <dbReference type="Proteomes" id="UP000028525"/>
    </source>
</evidence>